<dbReference type="Proteomes" id="UP001162483">
    <property type="component" value="Unassembled WGS sequence"/>
</dbReference>
<dbReference type="SUPFAM" id="SSF54791">
    <property type="entry name" value="Eukaryotic type KH-domain (KH-domain type I)"/>
    <property type="match status" value="1"/>
</dbReference>
<proteinExistence type="inferred from homology"/>
<feature type="non-terminal residue" evidence="8">
    <location>
        <position position="1"/>
    </location>
</feature>
<gene>
    <name evidence="8" type="ORF">SPARVUS_LOCUS3347464</name>
</gene>
<dbReference type="InterPro" id="IPR026699">
    <property type="entry name" value="Exosome_RNA_bind1/RRP40/RRP4"/>
</dbReference>
<reference evidence="8" key="1">
    <citation type="submission" date="2023-05" db="EMBL/GenBank/DDBJ databases">
        <authorList>
            <person name="Stuckert A."/>
        </authorList>
    </citation>
    <scope>NUCLEOTIDE SEQUENCE</scope>
</reference>
<dbReference type="PANTHER" id="PTHR21321">
    <property type="entry name" value="PNAS-3 RELATED"/>
    <property type="match status" value="1"/>
</dbReference>
<comment type="similarity">
    <text evidence="2">Belongs to the RRP40 family.</text>
</comment>
<evidence type="ECO:0000313" key="9">
    <source>
        <dbReference type="Proteomes" id="UP001162483"/>
    </source>
</evidence>
<evidence type="ECO:0000256" key="5">
    <source>
        <dbReference type="ARBA" id="ARBA00022884"/>
    </source>
</evidence>
<evidence type="ECO:0000256" key="6">
    <source>
        <dbReference type="ARBA" id="ARBA00030615"/>
    </source>
</evidence>
<dbReference type="Pfam" id="PF15985">
    <property type="entry name" value="KH_6"/>
    <property type="match status" value="1"/>
</dbReference>
<evidence type="ECO:0000313" key="8">
    <source>
        <dbReference type="EMBL" id="CAI9549472.1"/>
    </source>
</evidence>
<evidence type="ECO:0000256" key="2">
    <source>
        <dbReference type="ARBA" id="ARBA00007841"/>
    </source>
</evidence>
<evidence type="ECO:0000256" key="1">
    <source>
        <dbReference type="ARBA" id="ARBA00004604"/>
    </source>
</evidence>
<keyword evidence="3" id="KW-0698">rRNA processing</keyword>
<keyword evidence="4" id="KW-0271">Exosome</keyword>
<comment type="caution">
    <text evidence="8">The sequence shown here is derived from an EMBL/GenBank/DDBJ whole genome shotgun (WGS) entry which is preliminary data.</text>
</comment>
<name>A0ABN9BPN2_9NEOB</name>
<dbReference type="Pfam" id="PF21262">
    <property type="entry name" value="RRP40_S1"/>
    <property type="match status" value="1"/>
</dbReference>
<dbReference type="CDD" id="cd05790">
    <property type="entry name" value="S1_Rrp40"/>
    <property type="match status" value="1"/>
</dbReference>
<keyword evidence="9" id="KW-1185">Reference proteome</keyword>
<sequence>IFKVDIGGSDQASLSYLFFEGATKKNRPNIKVGDLIYGQVIVANKDMEPELACIDSYETANWMGVIRQDGLMFKVSLGLVRKLLRLQNDIVQELMNVFPFEMVIGMKGRIWVKTKKLSNKL</sequence>
<comment type="subcellular location">
    <subcellularLocation>
        <location evidence="1">Nucleus</location>
        <location evidence="1">Nucleolus</location>
    </subcellularLocation>
</comment>
<dbReference type="InterPro" id="IPR037319">
    <property type="entry name" value="Rrp40_S1"/>
</dbReference>
<dbReference type="Gene3D" id="2.40.50.140">
    <property type="entry name" value="Nucleic acid-binding proteins"/>
    <property type="match status" value="1"/>
</dbReference>
<dbReference type="InterPro" id="IPR004088">
    <property type="entry name" value="KH_dom_type_1"/>
</dbReference>
<organism evidence="8 9">
    <name type="scientific">Staurois parvus</name>
    <dbReference type="NCBI Taxonomy" id="386267"/>
    <lineage>
        <taxon>Eukaryota</taxon>
        <taxon>Metazoa</taxon>
        <taxon>Chordata</taxon>
        <taxon>Craniata</taxon>
        <taxon>Vertebrata</taxon>
        <taxon>Euteleostomi</taxon>
        <taxon>Amphibia</taxon>
        <taxon>Batrachia</taxon>
        <taxon>Anura</taxon>
        <taxon>Neobatrachia</taxon>
        <taxon>Ranoidea</taxon>
        <taxon>Ranidae</taxon>
        <taxon>Staurois</taxon>
    </lineage>
</organism>
<protein>
    <recommendedName>
        <fullName evidence="6">Ribosomal RNA-processing protein 40</fullName>
    </recommendedName>
</protein>
<feature type="domain" description="K Homology" evidence="7">
    <location>
        <begin position="70"/>
        <end position="115"/>
    </location>
</feature>
<dbReference type="InterPro" id="IPR012340">
    <property type="entry name" value="NA-bd_OB-fold"/>
</dbReference>
<dbReference type="EMBL" id="CATNWA010005160">
    <property type="protein sequence ID" value="CAI9549472.1"/>
    <property type="molecule type" value="Genomic_DNA"/>
</dbReference>
<keyword evidence="5" id="KW-0694">RNA-binding</keyword>
<dbReference type="InterPro" id="IPR036612">
    <property type="entry name" value="KH_dom_type_1_sf"/>
</dbReference>
<evidence type="ECO:0000256" key="4">
    <source>
        <dbReference type="ARBA" id="ARBA00022835"/>
    </source>
</evidence>
<dbReference type="Gene3D" id="3.30.1370.10">
    <property type="entry name" value="K Homology domain, type 1"/>
    <property type="match status" value="1"/>
</dbReference>
<dbReference type="SUPFAM" id="SSF50249">
    <property type="entry name" value="Nucleic acid-binding proteins"/>
    <property type="match status" value="1"/>
</dbReference>
<accession>A0ABN9BPN2</accession>
<dbReference type="PANTHER" id="PTHR21321:SF1">
    <property type="entry name" value="EXOSOME COMPLEX COMPONENT RRP40"/>
    <property type="match status" value="1"/>
</dbReference>
<evidence type="ECO:0000256" key="3">
    <source>
        <dbReference type="ARBA" id="ARBA00022552"/>
    </source>
</evidence>
<evidence type="ECO:0000259" key="7">
    <source>
        <dbReference type="Pfam" id="PF15985"/>
    </source>
</evidence>